<comment type="caution">
    <text evidence="1">The sequence shown here is derived from an EMBL/GenBank/DDBJ whole genome shotgun (WGS) entry which is preliminary data.</text>
</comment>
<dbReference type="Gene3D" id="3.40.395.10">
    <property type="entry name" value="Adenoviral Proteinase, Chain A"/>
    <property type="match status" value="1"/>
</dbReference>
<dbReference type="SUPFAM" id="SSF54001">
    <property type="entry name" value="Cysteine proteinases"/>
    <property type="match status" value="1"/>
</dbReference>
<accession>A0A6G1F0G0</accession>
<dbReference type="OrthoDB" id="682561at2759"/>
<organism evidence="1 2">
    <name type="scientific">Oryza meyeriana var. granulata</name>
    <dbReference type="NCBI Taxonomy" id="110450"/>
    <lineage>
        <taxon>Eukaryota</taxon>
        <taxon>Viridiplantae</taxon>
        <taxon>Streptophyta</taxon>
        <taxon>Embryophyta</taxon>
        <taxon>Tracheophyta</taxon>
        <taxon>Spermatophyta</taxon>
        <taxon>Magnoliopsida</taxon>
        <taxon>Liliopsida</taxon>
        <taxon>Poales</taxon>
        <taxon>Poaceae</taxon>
        <taxon>BOP clade</taxon>
        <taxon>Oryzoideae</taxon>
        <taxon>Oryzeae</taxon>
        <taxon>Oryzinae</taxon>
        <taxon>Oryza</taxon>
        <taxon>Oryza meyeriana</taxon>
    </lineage>
</organism>
<reference evidence="1 2" key="1">
    <citation type="submission" date="2019-11" db="EMBL/GenBank/DDBJ databases">
        <title>Whole genome sequence of Oryza granulata.</title>
        <authorList>
            <person name="Li W."/>
        </authorList>
    </citation>
    <scope>NUCLEOTIDE SEQUENCE [LARGE SCALE GENOMIC DNA]</scope>
    <source>
        <strain evidence="2">cv. Menghai</strain>
        <tissue evidence="1">Leaf</tissue>
    </source>
</reference>
<gene>
    <name evidence="1" type="ORF">E2562_032278</name>
</gene>
<evidence type="ECO:0008006" key="3">
    <source>
        <dbReference type="Google" id="ProtNLM"/>
    </source>
</evidence>
<protein>
    <recommendedName>
        <fullName evidence="3">Ubiquitin-like protease family profile domain-containing protein</fullName>
    </recommendedName>
</protein>
<sequence>MSMSSTRTIIQRNNQSSEINLGRNVQVPCPAMTNPNDCAFFVMRYMELYDGDTSSLLNTIQPEKSKELRSQILYYLIFHRCNIARLPEDIEAFHPVAEETAPDQA</sequence>
<dbReference type="EMBL" id="SPHZ02000002">
    <property type="protein sequence ID" value="KAF0930390.1"/>
    <property type="molecule type" value="Genomic_DNA"/>
</dbReference>
<dbReference type="Proteomes" id="UP000479710">
    <property type="component" value="Unassembled WGS sequence"/>
</dbReference>
<keyword evidence="2" id="KW-1185">Reference proteome</keyword>
<evidence type="ECO:0000313" key="1">
    <source>
        <dbReference type="EMBL" id="KAF0930390.1"/>
    </source>
</evidence>
<proteinExistence type="predicted"/>
<evidence type="ECO:0000313" key="2">
    <source>
        <dbReference type="Proteomes" id="UP000479710"/>
    </source>
</evidence>
<name>A0A6G1F0G0_9ORYZ</name>
<dbReference type="AlphaFoldDB" id="A0A6G1F0G0"/>
<dbReference type="InterPro" id="IPR038765">
    <property type="entry name" value="Papain-like_cys_pep_sf"/>
</dbReference>